<proteinExistence type="predicted"/>
<reference evidence="1" key="1">
    <citation type="submission" date="2024-02" db="EMBL/GenBank/DDBJ databases">
        <title>Sediminibacterium planktonica sp. nov. and Sediminibacterium longus sp. nov., isolated from surface lake and river water.</title>
        <authorList>
            <person name="Watanabe K."/>
            <person name="Takemine S."/>
            <person name="Ishii Y."/>
            <person name="Ogata Y."/>
            <person name="Shindo C."/>
            <person name="Suda W."/>
        </authorList>
    </citation>
    <scope>NUCLEOTIDE SEQUENCE</scope>
    <source>
        <strain evidence="1">KACHI17</strain>
    </source>
</reference>
<sequence>MLMICFLLTNCSNQQEQVVVSSQVVEEDPGDVLYTNSTIIIQPTQSQLDSLQQKVRSSDFNIGQDDYVFYANAMSGFFLDKNVVNYTFSGVHSLKYKNAEGKVVKYDLEQNGELWQLYFFSPQKGFQRIDFSDYESAFKKFFDQ</sequence>
<protein>
    <recommendedName>
        <fullName evidence="2">DUF4348 domain-containing protein</fullName>
    </recommendedName>
</protein>
<accession>A0AAT9GFL0</accession>
<dbReference type="AlphaFoldDB" id="A0AAT9GFL0"/>
<evidence type="ECO:0008006" key="2">
    <source>
        <dbReference type="Google" id="ProtNLM"/>
    </source>
</evidence>
<name>A0AAT9GFL0_9BACT</name>
<dbReference type="EMBL" id="AP029612">
    <property type="protein sequence ID" value="BFG69406.1"/>
    <property type="molecule type" value="Genomic_DNA"/>
</dbReference>
<organism evidence="1">
    <name type="scientific">Sediminibacterium sp. KACHI17</name>
    <dbReference type="NCBI Taxonomy" id="1751071"/>
    <lineage>
        <taxon>Bacteria</taxon>
        <taxon>Pseudomonadati</taxon>
        <taxon>Bacteroidota</taxon>
        <taxon>Chitinophagia</taxon>
        <taxon>Chitinophagales</taxon>
        <taxon>Chitinophagaceae</taxon>
        <taxon>Sediminibacterium</taxon>
    </lineage>
</organism>
<gene>
    <name evidence="1" type="ORF">KACHI17_02870</name>
</gene>
<evidence type="ECO:0000313" key="1">
    <source>
        <dbReference type="EMBL" id="BFG69406.1"/>
    </source>
</evidence>